<dbReference type="PANTHER" id="PTHR43861:SF3">
    <property type="entry name" value="PUTATIVE (AFU_ORTHOLOGUE AFUA_2G14390)-RELATED"/>
    <property type="match status" value="1"/>
</dbReference>
<gene>
    <name evidence="3" type="ordered locus">Cag_0885</name>
</gene>
<dbReference type="InterPro" id="IPR013216">
    <property type="entry name" value="Methyltransf_11"/>
</dbReference>
<keyword evidence="1 3" id="KW-0808">Transferase</keyword>
<keyword evidence="3" id="KW-0489">Methyltransferase</keyword>
<dbReference type="eggNOG" id="COG2227">
    <property type="taxonomic scope" value="Bacteria"/>
</dbReference>
<evidence type="ECO:0000256" key="1">
    <source>
        <dbReference type="ARBA" id="ARBA00022679"/>
    </source>
</evidence>
<dbReference type="HOGENOM" id="CLU_037990_1_2_10"/>
<accession>Q3AS75</accession>
<proteinExistence type="predicted"/>
<dbReference type="Gene3D" id="3.40.50.150">
    <property type="entry name" value="Vaccinia Virus protein VP39"/>
    <property type="match status" value="1"/>
</dbReference>
<dbReference type="EMBL" id="CP000108">
    <property type="protein sequence ID" value="ABB28150.1"/>
    <property type="molecule type" value="Genomic_DNA"/>
</dbReference>
<reference evidence="3" key="1">
    <citation type="submission" date="2005-08" db="EMBL/GenBank/DDBJ databases">
        <title>Complete sequence of Chlorobium chlorochromatii CaD3.</title>
        <authorList>
            <person name="Copeland A."/>
            <person name="Lucas S."/>
            <person name="Lapidus A."/>
            <person name="Barry K."/>
            <person name="Detter J.C."/>
            <person name="Glavina T."/>
            <person name="Hammon N."/>
            <person name="Israni S."/>
            <person name="Pitluck S."/>
            <person name="Bryant D."/>
            <person name="Schmutz J."/>
            <person name="Larimer F."/>
            <person name="Land M."/>
            <person name="Kyrpides N."/>
            <person name="Ivanova N."/>
            <person name="Richardson P."/>
        </authorList>
    </citation>
    <scope>NUCLEOTIDE SEQUENCE [LARGE SCALE GENOMIC DNA]</scope>
    <source>
        <strain evidence="3">CaD3</strain>
    </source>
</reference>
<dbReference type="InterPro" id="IPR029063">
    <property type="entry name" value="SAM-dependent_MTases_sf"/>
</dbReference>
<protein>
    <submittedName>
        <fullName evidence="3">Methyltransferase, putative</fullName>
    </submittedName>
</protein>
<dbReference type="PANTHER" id="PTHR43861">
    <property type="entry name" value="TRANS-ACONITATE 2-METHYLTRANSFERASE-RELATED"/>
    <property type="match status" value="1"/>
</dbReference>
<dbReference type="GO" id="GO:0008757">
    <property type="term" value="F:S-adenosylmethionine-dependent methyltransferase activity"/>
    <property type="evidence" value="ECO:0007669"/>
    <property type="project" value="InterPro"/>
</dbReference>
<dbReference type="STRING" id="340177.Cag_0885"/>
<dbReference type="AlphaFoldDB" id="Q3AS75"/>
<name>Q3AS75_CHLCH</name>
<dbReference type="KEGG" id="cch:Cag_0885"/>
<dbReference type="Pfam" id="PF08241">
    <property type="entry name" value="Methyltransf_11"/>
    <property type="match status" value="1"/>
</dbReference>
<evidence type="ECO:0000313" key="3">
    <source>
        <dbReference type="EMBL" id="ABB28150.1"/>
    </source>
</evidence>
<dbReference type="SUPFAM" id="SSF53335">
    <property type="entry name" value="S-adenosyl-L-methionine-dependent methyltransferases"/>
    <property type="match status" value="1"/>
</dbReference>
<dbReference type="GO" id="GO:0032259">
    <property type="term" value="P:methylation"/>
    <property type="evidence" value="ECO:0007669"/>
    <property type="project" value="UniProtKB-KW"/>
</dbReference>
<sequence>MMSSSYSLEKFNREAATWDEKPRRRLVAKAVAHAIIAHAKPQPTMRALEFGCGSGLVTMPIAPLVGSLVAVDTSPEMVKMVQQKAEEAALTTLTTLVDDLFAEAEAYREPFDLIFSSMTLHHIADTATVLQRVAQLLVTGGVLALADLELEDGFFHDDPHEEVHPGFERSALEAALSAAGLQVRSYHIAHTIHKCNRAGVDAAYPIFLLVAEKV</sequence>
<feature type="domain" description="Methyltransferase type 11" evidence="2">
    <location>
        <begin position="48"/>
        <end position="144"/>
    </location>
</feature>
<organism evidence="3">
    <name type="scientific">Chlorobium chlorochromatii (strain CaD3)</name>
    <dbReference type="NCBI Taxonomy" id="340177"/>
    <lineage>
        <taxon>Bacteria</taxon>
        <taxon>Pseudomonadati</taxon>
        <taxon>Chlorobiota</taxon>
        <taxon>Chlorobiia</taxon>
        <taxon>Chlorobiales</taxon>
        <taxon>Chlorobiaceae</taxon>
        <taxon>Chlorobium/Pelodictyon group</taxon>
        <taxon>Chlorobium</taxon>
    </lineage>
</organism>
<dbReference type="OrthoDB" id="9791837at2"/>
<evidence type="ECO:0000259" key="2">
    <source>
        <dbReference type="Pfam" id="PF08241"/>
    </source>
</evidence>
<dbReference type="CDD" id="cd02440">
    <property type="entry name" value="AdoMet_MTases"/>
    <property type="match status" value="1"/>
</dbReference>